<name>A0ABD1CRF8_CULPP</name>
<keyword evidence="7" id="KW-1185">Reference proteome</keyword>
<dbReference type="Proteomes" id="UP001562425">
    <property type="component" value="Unassembled WGS sequence"/>
</dbReference>
<keyword evidence="2" id="KW-0863">Zinc-finger</keyword>
<evidence type="ECO:0000256" key="4">
    <source>
        <dbReference type="SAM" id="MobiDB-lite"/>
    </source>
</evidence>
<gene>
    <name evidence="6" type="ORF">pipiens_015209</name>
</gene>
<evidence type="ECO:0000256" key="3">
    <source>
        <dbReference type="ARBA" id="ARBA00022833"/>
    </source>
</evidence>
<evidence type="ECO:0000256" key="1">
    <source>
        <dbReference type="ARBA" id="ARBA00022723"/>
    </source>
</evidence>
<feature type="region of interest" description="Disordered" evidence="4">
    <location>
        <begin position="307"/>
        <end position="328"/>
    </location>
</feature>
<feature type="domain" description="PHD-type" evidence="5">
    <location>
        <begin position="8"/>
        <end position="124"/>
    </location>
</feature>
<evidence type="ECO:0000313" key="6">
    <source>
        <dbReference type="EMBL" id="KAL1379015.1"/>
    </source>
</evidence>
<dbReference type="Gene3D" id="3.30.40.10">
    <property type="entry name" value="Zinc/RING finger domain, C3HC4 (zinc finger)"/>
    <property type="match status" value="1"/>
</dbReference>
<dbReference type="Pfam" id="PF13771">
    <property type="entry name" value="zf-HC5HC2H"/>
    <property type="match status" value="1"/>
</dbReference>
<sequence>MASKAKTGTICFLCKSPEKDEILYGNIVGRGRFTVHLYCLLLTPNLKRAGTSGEEGLLGFMLNDILSAEKRLKPQICYLCGKAYANIACQQAECSRKFHMACGRWAACLYHFVDPFPSWCHHHVKRQIVEIARHGEEEPCGICRKEMALFSRLESIRPPCCRDTWFHRRCVAKRASAAGIRFKCPTCGDNSASFIQGIQRRGVYVPGMEFTAWEPEPSGLNHSSECQLLEEPIPTVELSSEVEEEVERLSLIATVMEQVVEEFALEDLIDRTVRLVERGLVEPPEDLEAEWELLAQKASIVRLEEEDLNADQERLAEPPVSQKRRRQE</sequence>
<proteinExistence type="predicted"/>
<dbReference type="EMBL" id="JBEHCU010009942">
    <property type="protein sequence ID" value="KAL1379015.1"/>
    <property type="molecule type" value="Genomic_DNA"/>
</dbReference>
<dbReference type="PANTHER" id="PTHR12420:SF42">
    <property type="entry name" value="G2_M PHASE-SPECIFIC E3 UBIQUITIN-PROTEIN LIGASE"/>
    <property type="match status" value="1"/>
</dbReference>
<dbReference type="GO" id="GO:0008270">
    <property type="term" value="F:zinc ion binding"/>
    <property type="evidence" value="ECO:0007669"/>
    <property type="project" value="UniProtKB-KW"/>
</dbReference>
<evidence type="ECO:0000259" key="5">
    <source>
        <dbReference type="PROSITE" id="PS51805"/>
    </source>
</evidence>
<dbReference type="InterPro" id="IPR013083">
    <property type="entry name" value="Znf_RING/FYVE/PHD"/>
</dbReference>
<evidence type="ECO:0000256" key="2">
    <source>
        <dbReference type="ARBA" id="ARBA00022771"/>
    </source>
</evidence>
<dbReference type="PANTHER" id="PTHR12420">
    <property type="entry name" value="PHD FINGER PROTEIN"/>
    <property type="match status" value="1"/>
</dbReference>
<keyword evidence="1" id="KW-0479">Metal-binding</keyword>
<dbReference type="InterPro" id="IPR051188">
    <property type="entry name" value="PHD-type_Zinc_Finger"/>
</dbReference>
<protein>
    <recommendedName>
        <fullName evidence="5">PHD-type domain-containing protein</fullName>
    </recommendedName>
</protein>
<comment type="caution">
    <text evidence="6">The sequence shown here is derived from an EMBL/GenBank/DDBJ whole genome shotgun (WGS) entry which is preliminary data.</text>
</comment>
<evidence type="ECO:0000313" key="7">
    <source>
        <dbReference type="Proteomes" id="UP001562425"/>
    </source>
</evidence>
<dbReference type="InterPro" id="IPR034732">
    <property type="entry name" value="EPHD"/>
</dbReference>
<keyword evidence="3" id="KW-0862">Zinc</keyword>
<accession>A0ABD1CRF8</accession>
<dbReference type="PROSITE" id="PS51805">
    <property type="entry name" value="EPHD"/>
    <property type="match status" value="1"/>
</dbReference>
<reference evidence="6 7" key="1">
    <citation type="submission" date="2024-05" db="EMBL/GenBank/DDBJ databases">
        <title>Culex pipiens pipiens assembly and annotation.</title>
        <authorList>
            <person name="Alout H."/>
            <person name="Durand T."/>
        </authorList>
    </citation>
    <scope>NUCLEOTIDE SEQUENCE [LARGE SCALE GENOMIC DNA]</scope>
    <source>
        <strain evidence="6">HA-2024</strain>
        <tissue evidence="6">Whole body</tissue>
    </source>
</reference>
<organism evidence="6 7">
    <name type="scientific">Culex pipiens pipiens</name>
    <name type="common">Northern house mosquito</name>
    <dbReference type="NCBI Taxonomy" id="38569"/>
    <lineage>
        <taxon>Eukaryota</taxon>
        <taxon>Metazoa</taxon>
        <taxon>Ecdysozoa</taxon>
        <taxon>Arthropoda</taxon>
        <taxon>Hexapoda</taxon>
        <taxon>Insecta</taxon>
        <taxon>Pterygota</taxon>
        <taxon>Neoptera</taxon>
        <taxon>Endopterygota</taxon>
        <taxon>Diptera</taxon>
        <taxon>Nematocera</taxon>
        <taxon>Culicoidea</taxon>
        <taxon>Culicidae</taxon>
        <taxon>Culicinae</taxon>
        <taxon>Culicini</taxon>
        <taxon>Culex</taxon>
        <taxon>Culex</taxon>
    </lineage>
</organism>
<dbReference type="AlphaFoldDB" id="A0ABD1CRF8"/>